<dbReference type="InterPro" id="IPR035919">
    <property type="entry name" value="EAL_sf"/>
</dbReference>
<reference evidence="4" key="1">
    <citation type="submission" date="2016-10" db="EMBL/GenBank/DDBJ databases">
        <title>The High Quality Genome of Vibrio alginolyticus K01M1.</title>
        <authorList>
            <person name="Wendling C."/>
            <person name="Chibani C.M."/>
            <person name="Hertel R."/>
            <person name="Sproer C."/>
            <person name="Bunk B."/>
            <person name="Overmann J."/>
            <person name="Roth O."/>
            <person name="Liesegang H."/>
        </authorList>
    </citation>
    <scope>NUCLEOTIDE SEQUENCE</scope>
    <source>
        <strain evidence="4">K05K4</strain>
        <plasmid evidence="4">pL289</plasmid>
    </source>
</reference>
<dbReference type="AlphaFoldDB" id="A0A1W6UVE9"/>
<dbReference type="SMART" id="SM00267">
    <property type="entry name" value="GGDEF"/>
    <property type="match status" value="1"/>
</dbReference>
<dbReference type="Pfam" id="PF00563">
    <property type="entry name" value="EAL"/>
    <property type="match status" value="1"/>
</dbReference>
<dbReference type="PANTHER" id="PTHR33121">
    <property type="entry name" value="CYCLIC DI-GMP PHOSPHODIESTERASE PDEF"/>
    <property type="match status" value="1"/>
</dbReference>
<sequence>MLKKLTTLKTECSLVAAFFLIVGALTSIELGNREYQFKLDVNYFSNEINLNSIEVQSMIDRYVSNFDGETNEVIANNIYHLENNLLFIQYLDGESVSSIDNSSGVSFNLAPPILKESQFKGNGTYSPTVISNNKLVQTTISNEIAISNTIAIPRELHDFEMLFIDCTQVECSDSKSTTDYSAFVNKDLQIKVLNYKQILWLETINGLMYQYLLLLMTIVGLVALVRFQRNKMYQEQLKKDFERSHDLKLDVKNQYGLMQDLNTWNKPEQPIMVLIEPDNVSSIKSKHGEQAVTYLLEQTRNRLILLTADSDVYSTEQNQFVVLTTDRNLAENIHQVIGQPIKFREQMLFPTTSIGVAERAGSESTLKLMKNATIALWEAKKKKNSVHFYCEEINNRYQQQVELEQSLSKAIQDNQITLNYQIQVNRDGLLHGIEALARWRHHRLGNVTPDKFIPIAESAGLMPALGKLIYSKAIHDIKALSQQLNMRLPLSVNVSIREFMIENFAESLVEICEKSNFPTSDLMLEITETLEVEDRANFDKVANRLKSLGFKLSLDDFGTGYSSLKLLAELPLDEVKLDRSFVIQIDSEPKYSDIICSVVHIAKSLDLQIVSEGVETQSQFKILSELGCTNFQGYLFGYPVPIEHLSDSIIATTNKAKVQSITSKKDNAACV</sequence>
<feature type="domain" description="GGDEF" evidence="3">
    <location>
        <begin position="268"/>
        <end position="391"/>
    </location>
</feature>
<proteinExistence type="predicted"/>
<name>A0A1W6UVE9_VIBAL</name>
<evidence type="ECO:0000256" key="1">
    <source>
        <dbReference type="SAM" id="Phobius"/>
    </source>
</evidence>
<dbReference type="PROSITE" id="PS50887">
    <property type="entry name" value="GGDEF"/>
    <property type="match status" value="1"/>
</dbReference>
<dbReference type="RefSeq" id="WP_086048457.1">
    <property type="nucleotide sequence ID" value="NZ_CP017893.1"/>
</dbReference>
<feature type="transmembrane region" description="Helical" evidence="1">
    <location>
        <begin position="208"/>
        <end position="227"/>
    </location>
</feature>
<dbReference type="InterPro" id="IPR050706">
    <property type="entry name" value="Cyclic-di-GMP_PDE-like"/>
</dbReference>
<gene>
    <name evidence="4" type="ORF">K05K4_51780</name>
</gene>
<feature type="domain" description="EAL" evidence="2">
    <location>
        <begin position="400"/>
        <end position="653"/>
    </location>
</feature>
<evidence type="ECO:0000313" key="4">
    <source>
        <dbReference type="EMBL" id="ARP21880.1"/>
    </source>
</evidence>
<dbReference type="CDD" id="cd01948">
    <property type="entry name" value="EAL"/>
    <property type="match status" value="1"/>
</dbReference>
<protein>
    <submittedName>
        <fullName evidence="4">EAL domain-containing protein</fullName>
    </submittedName>
</protein>
<dbReference type="SMART" id="SM00052">
    <property type="entry name" value="EAL"/>
    <property type="match status" value="1"/>
</dbReference>
<keyword evidence="1" id="KW-0812">Transmembrane</keyword>
<dbReference type="InterPro" id="IPR000160">
    <property type="entry name" value="GGDEF_dom"/>
</dbReference>
<organism evidence="4">
    <name type="scientific">Vibrio alginolyticus</name>
    <dbReference type="NCBI Taxonomy" id="663"/>
    <lineage>
        <taxon>Bacteria</taxon>
        <taxon>Pseudomonadati</taxon>
        <taxon>Pseudomonadota</taxon>
        <taxon>Gammaproteobacteria</taxon>
        <taxon>Vibrionales</taxon>
        <taxon>Vibrionaceae</taxon>
        <taxon>Vibrio</taxon>
    </lineage>
</organism>
<keyword evidence="1" id="KW-1133">Transmembrane helix</keyword>
<dbReference type="Pfam" id="PF00990">
    <property type="entry name" value="GGDEF"/>
    <property type="match status" value="1"/>
</dbReference>
<dbReference type="InterPro" id="IPR029787">
    <property type="entry name" value="Nucleotide_cyclase"/>
</dbReference>
<evidence type="ECO:0000259" key="2">
    <source>
        <dbReference type="PROSITE" id="PS50883"/>
    </source>
</evidence>
<dbReference type="SUPFAM" id="SSF141868">
    <property type="entry name" value="EAL domain-like"/>
    <property type="match status" value="1"/>
</dbReference>
<dbReference type="InterPro" id="IPR043128">
    <property type="entry name" value="Rev_trsase/Diguanyl_cyclase"/>
</dbReference>
<accession>A0A1W6UVE9</accession>
<dbReference type="PROSITE" id="PS50883">
    <property type="entry name" value="EAL"/>
    <property type="match status" value="1"/>
</dbReference>
<geneLocation type="plasmid" evidence="4">
    <name>pL289</name>
</geneLocation>
<keyword evidence="4" id="KW-0614">Plasmid</keyword>
<dbReference type="SUPFAM" id="SSF55073">
    <property type="entry name" value="Nucleotide cyclase"/>
    <property type="match status" value="1"/>
</dbReference>
<dbReference type="Gene3D" id="3.30.70.270">
    <property type="match status" value="1"/>
</dbReference>
<keyword evidence="1" id="KW-0472">Membrane</keyword>
<dbReference type="GO" id="GO:0071111">
    <property type="term" value="F:cyclic-guanylate-specific phosphodiesterase activity"/>
    <property type="evidence" value="ECO:0007669"/>
    <property type="project" value="InterPro"/>
</dbReference>
<dbReference type="PANTHER" id="PTHR33121:SF70">
    <property type="entry name" value="SIGNALING PROTEIN YKOW"/>
    <property type="match status" value="1"/>
</dbReference>
<dbReference type="EMBL" id="CP017904">
    <property type="protein sequence ID" value="ARP21880.1"/>
    <property type="molecule type" value="Genomic_DNA"/>
</dbReference>
<dbReference type="InterPro" id="IPR001633">
    <property type="entry name" value="EAL_dom"/>
</dbReference>
<dbReference type="Gene3D" id="3.20.20.450">
    <property type="entry name" value="EAL domain"/>
    <property type="match status" value="1"/>
</dbReference>
<evidence type="ECO:0000259" key="3">
    <source>
        <dbReference type="PROSITE" id="PS50887"/>
    </source>
</evidence>